<proteinExistence type="predicted"/>
<feature type="domain" description="Methyltransferase type 11" evidence="1">
    <location>
        <begin position="35"/>
        <end position="124"/>
    </location>
</feature>
<keyword evidence="3" id="KW-1185">Reference proteome</keyword>
<accession>A0ABS0L5V8</accession>
<dbReference type="Pfam" id="PF08241">
    <property type="entry name" value="Methyltransf_11"/>
    <property type="match status" value="1"/>
</dbReference>
<reference evidence="2 3" key="1">
    <citation type="submission" date="2020-11" db="EMBL/GenBank/DDBJ databases">
        <title>Hymenobacter sp.</title>
        <authorList>
            <person name="Kim M.K."/>
        </authorList>
    </citation>
    <scope>NUCLEOTIDE SEQUENCE [LARGE SCALE GENOMIC DNA]</scope>
    <source>
        <strain evidence="2 3">BT594</strain>
    </source>
</reference>
<dbReference type="Proteomes" id="UP000601099">
    <property type="component" value="Unassembled WGS sequence"/>
</dbReference>
<evidence type="ECO:0000313" key="2">
    <source>
        <dbReference type="EMBL" id="MBG8555502.1"/>
    </source>
</evidence>
<dbReference type="InterPro" id="IPR013216">
    <property type="entry name" value="Methyltransf_11"/>
</dbReference>
<dbReference type="InterPro" id="IPR029063">
    <property type="entry name" value="SAM-dependent_MTases_sf"/>
</dbReference>
<dbReference type="RefSeq" id="WP_196956525.1">
    <property type="nucleotide sequence ID" value="NZ_JADWYK010000014.1"/>
</dbReference>
<gene>
    <name evidence="2" type="ORF">I5L79_18300</name>
</gene>
<dbReference type="GO" id="GO:0032259">
    <property type="term" value="P:methylation"/>
    <property type="evidence" value="ECO:0007669"/>
    <property type="project" value="UniProtKB-KW"/>
</dbReference>
<protein>
    <submittedName>
        <fullName evidence="2">Methyltransferase domain-containing protein</fullName>
    </submittedName>
</protein>
<keyword evidence="2" id="KW-0808">Transferase</keyword>
<organism evidence="2 3">
    <name type="scientific">Hymenobacter guriensis</name>
    <dbReference type="NCBI Taxonomy" id="2793065"/>
    <lineage>
        <taxon>Bacteria</taxon>
        <taxon>Pseudomonadati</taxon>
        <taxon>Bacteroidota</taxon>
        <taxon>Cytophagia</taxon>
        <taxon>Cytophagales</taxon>
        <taxon>Hymenobacteraceae</taxon>
        <taxon>Hymenobacter</taxon>
    </lineage>
</organism>
<dbReference type="GO" id="GO:0008168">
    <property type="term" value="F:methyltransferase activity"/>
    <property type="evidence" value="ECO:0007669"/>
    <property type="project" value="UniProtKB-KW"/>
</dbReference>
<dbReference type="PANTHER" id="PTHR43861">
    <property type="entry name" value="TRANS-ACONITATE 2-METHYLTRANSFERASE-RELATED"/>
    <property type="match status" value="1"/>
</dbReference>
<evidence type="ECO:0000259" key="1">
    <source>
        <dbReference type="Pfam" id="PF08241"/>
    </source>
</evidence>
<dbReference type="PANTHER" id="PTHR43861:SF1">
    <property type="entry name" value="TRANS-ACONITATE 2-METHYLTRANSFERASE"/>
    <property type="match status" value="1"/>
</dbReference>
<dbReference type="CDD" id="cd02440">
    <property type="entry name" value="AdoMet_MTases"/>
    <property type="match status" value="1"/>
</dbReference>
<dbReference type="EMBL" id="JADWYK010000014">
    <property type="protein sequence ID" value="MBG8555502.1"/>
    <property type="molecule type" value="Genomic_DNA"/>
</dbReference>
<sequence>MHWNADSYTQKHAFVSQYGAGLVDVLAPQPGEWVLDLGCGAGELAQEIANRGANVVGLDASPDMLAKARQQFPALDFRLADAATFGLPERFDAVFSNAALHWVPAAAAVVRQVYRHLKPGGRFVAELGGKGNVGQIVDTLLRQLHQHSYPHARADWWYFPSVAEYTALLEQQGFRVRLAQHYDRETPLADPDTGLRDWIEQFGDNFFRGVEPETQADILAATEAELRPVLFRDGQWRADYKRLRIVAEKPLS</sequence>
<dbReference type="Gene3D" id="3.40.50.150">
    <property type="entry name" value="Vaccinia Virus protein VP39"/>
    <property type="match status" value="1"/>
</dbReference>
<comment type="caution">
    <text evidence="2">The sequence shown here is derived from an EMBL/GenBank/DDBJ whole genome shotgun (WGS) entry which is preliminary data.</text>
</comment>
<evidence type="ECO:0000313" key="3">
    <source>
        <dbReference type="Proteomes" id="UP000601099"/>
    </source>
</evidence>
<name>A0ABS0L5V8_9BACT</name>
<keyword evidence="2" id="KW-0489">Methyltransferase</keyword>
<dbReference type="SUPFAM" id="SSF53335">
    <property type="entry name" value="S-adenosyl-L-methionine-dependent methyltransferases"/>
    <property type="match status" value="1"/>
</dbReference>